<feature type="compositionally biased region" description="Low complexity" evidence="1">
    <location>
        <begin position="9"/>
        <end position="22"/>
    </location>
</feature>
<keyword evidence="4" id="KW-1185">Reference proteome</keyword>
<dbReference type="PANTHER" id="PTHR14593">
    <property type="entry name" value="WD REPEAT-CONTAINING PROTEIN 11"/>
    <property type="match status" value="1"/>
</dbReference>
<feature type="domain" description="WDR11 first beta-propeller" evidence="2">
    <location>
        <begin position="88"/>
        <end position="211"/>
    </location>
</feature>
<dbReference type="STRING" id="307972.A0A2G8JBZ1"/>
<accession>A0A2G8JBZ1</accession>
<evidence type="ECO:0000259" key="2">
    <source>
        <dbReference type="Pfam" id="PF23751"/>
    </source>
</evidence>
<dbReference type="EMBL" id="MRZV01002657">
    <property type="protein sequence ID" value="PIK33260.1"/>
    <property type="molecule type" value="Genomic_DNA"/>
</dbReference>
<proteinExistence type="predicted"/>
<feature type="region of interest" description="Disordered" evidence="1">
    <location>
        <begin position="1"/>
        <end position="22"/>
    </location>
</feature>
<dbReference type="InterPro" id="IPR039694">
    <property type="entry name" value="WDR11"/>
</dbReference>
<reference evidence="3 4" key="1">
    <citation type="journal article" date="2017" name="PLoS Biol.">
        <title>The sea cucumber genome provides insights into morphological evolution and visceral regeneration.</title>
        <authorList>
            <person name="Zhang X."/>
            <person name="Sun L."/>
            <person name="Yuan J."/>
            <person name="Sun Y."/>
            <person name="Gao Y."/>
            <person name="Zhang L."/>
            <person name="Li S."/>
            <person name="Dai H."/>
            <person name="Hamel J.F."/>
            <person name="Liu C."/>
            <person name="Yu Y."/>
            <person name="Liu S."/>
            <person name="Lin W."/>
            <person name="Guo K."/>
            <person name="Jin S."/>
            <person name="Xu P."/>
            <person name="Storey K.B."/>
            <person name="Huan P."/>
            <person name="Zhang T."/>
            <person name="Zhou Y."/>
            <person name="Zhang J."/>
            <person name="Lin C."/>
            <person name="Li X."/>
            <person name="Xing L."/>
            <person name="Huo D."/>
            <person name="Sun M."/>
            <person name="Wang L."/>
            <person name="Mercier A."/>
            <person name="Li F."/>
            <person name="Yang H."/>
            <person name="Xiang J."/>
        </authorList>
    </citation>
    <scope>NUCLEOTIDE SEQUENCE [LARGE SCALE GENOMIC DNA]</scope>
    <source>
        <strain evidence="3">Shaxun</strain>
        <tissue evidence="3">Muscle</tissue>
    </source>
</reference>
<organism evidence="3 4">
    <name type="scientific">Stichopus japonicus</name>
    <name type="common">Sea cucumber</name>
    <dbReference type="NCBI Taxonomy" id="307972"/>
    <lineage>
        <taxon>Eukaryota</taxon>
        <taxon>Metazoa</taxon>
        <taxon>Echinodermata</taxon>
        <taxon>Eleutherozoa</taxon>
        <taxon>Echinozoa</taxon>
        <taxon>Holothuroidea</taxon>
        <taxon>Aspidochirotacea</taxon>
        <taxon>Aspidochirotida</taxon>
        <taxon>Stichopodidae</taxon>
        <taxon>Apostichopus</taxon>
    </lineage>
</organism>
<name>A0A2G8JBZ1_STIJA</name>
<dbReference type="Proteomes" id="UP000230750">
    <property type="component" value="Unassembled WGS sequence"/>
</dbReference>
<evidence type="ECO:0000313" key="3">
    <source>
        <dbReference type="EMBL" id="PIK33260.1"/>
    </source>
</evidence>
<dbReference type="AlphaFoldDB" id="A0A2G8JBZ1"/>
<dbReference type="PANTHER" id="PTHR14593:SF5">
    <property type="entry name" value="WD REPEAT-CONTAINING PROTEIN 11"/>
    <property type="match status" value="1"/>
</dbReference>
<comment type="caution">
    <text evidence="3">The sequence shown here is derived from an EMBL/GenBank/DDBJ whole genome shotgun (WGS) entry which is preliminary data.</text>
</comment>
<protein>
    <submittedName>
        <fullName evidence="3">Putative WD repeat-containing protein 11</fullName>
    </submittedName>
</protein>
<dbReference type="OrthoDB" id="1291858at2759"/>
<dbReference type="Pfam" id="PF23751">
    <property type="entry name" value="Beta-prop_WDR11_1st"/>
    <property type="match status" value="1"/>
</dbReference>
<dbReference type="InterPro" id="IPR057852">
    <property type="entry name" value="Beta-prop_WDR11_1st"/>
</dbReference>
<evidence type="ECO:0000313" key="4">
    <source>
        <dbReference type="Proteomes" id="UP000230750"/>
    </source>
</evidence>
<evidence type="ECO:0000256" key="1">
    <source>
        <dbReference type="SAM" id="MobiDB-lite"/>
    </source>
</evidence>
<dbReference type="GO" id="GO:0005737">
    <property type="term" value="C:cytoplasm"/>
    <property type="evidence" value="ECO:0007669"/>
    <property type="project" value="TreeGrafter"/>
</dbReference>
<sequence length="261" mass="29592">MAINTRCISRSPPGTPSSLLGGPMECGHRHKTLEEIIHRLSTSACFRSIRAFQLDIARPRLPHFHQRLQPVKAAIQQWQEILHYNVNSTGDTSTTTAEKKQNIGGARTAFKRVRMIVGDSKPGNSNSQPEEQDTSLQECIQFCYLKSQRHHLVLVYAREILVLDLEIRQTVTTIPMDRSGSPFINIHPLRHRDMLMCLHENGTISVRMYKKTGTIQAGDAIPSDMEISYDLKCQSDPLRVTKHMKTFGFSVSPVTSRRQPF</sequence>
<gene>
    <name evidence="3" type="ORF">BSL78_29926</name>
</gene>